<evidence type="ECO:0000313" key="3">
    <source>
        <dbReference type="Proteomes" id="UP000229674"/>
    </source>
</evidence>
<comment type="caution">
    <text evidence="2">The sequence shown here is derived from an EMBL/GenBank/DDBJ whole genome shotgun (WGS) entry which is preliminary data.</text>
</comment>
<gene>
    <name evidence="2" type="ORF">CO020_00395</name>
</gene>
<dbReference type="PANTHER" id="PTHR36181">
    <property type="entry name" value="INTRON-ENCODED ENDONUCLEASE AI3-RELATED"/>
    <property type="match status" value="1"/>
</dbReference>
<dbReference type="EMBL" id="PFQX01000016">
    <property type="protein sequence ID" value="PJC65489.1"/>
    <property type="molecule type" value="Genomic_DNA"/>
</dbReference>
<evidence type="ECO:0000313" key="2">
    <source>
        <dbReference type="EMBL" id="PJC65489.1"/>
    </source>
</evidence>
<dbReference type="Proteomes" id="UP000229674">
    <property type="component" value="Unassembled WGS sequence"/>
</dbReference>
<name>A0A2M8G1G2_9BACT</name>
<dbReference type="InterPro" id="IPR027434">
    <property type="entry name" value="Homing_endonucl"/>
</dbReference>
<dbReference type="GO" id="GO:0004519">
    <property type="term" value="F:endonuclease activity"/>
    <property type="evidence" value="ECO:0007669"/>
    <property type="project" value="InterPro"/>
</dbReference>
<feature type="domain" description="Homing endonuclease LAGLIDADG" evidence="1">
    <location>
        <begin position="19"/>
        <end position="116"/>
    </location>
</feature>
<dbReference type="InterPro" id="IPR004860">
    <property type="entry name" value="LAGLIDADG_dom"/>
</dbReference>
<evidence type="ECO:0000259" key="1">
    <source>
        <dbReference type="Pfam" id="PF00961"/>
    </source>
</evidence>
<sequence>MDQNKNWIKLIPIDIGHYLAGFADGEGSFNISMRKRESGLGWQLDPSFNVSQKDRTILALFKRYLGCGTLRQRKDGVTYYEVRDTSSLHNVVIPFFKRFQLLSASKKRNFSIFRRIIESMYRNEHSSYDGLKKILELREVLNEGKGRKRKYTISDLKHQRGILRDYTPNPLLSIERRGKI</sequence>
<dbReference type="InterPro" id="IPR051289">
    <property type="entry name" value="LAGLIDADG_Endonuclease"/>
</dbReference>
<organism evidence="2 3">
    <name type="scientific">Candidatus Colwellbacteria bacterium CG_4_9_14_0_2_um_filter_50_12</name>
    <dbReference type="NCBI Taxonomy" id="1974538"/>
    <lineage>
        <taxon>Bacteria</taxon>
        <taxon>Candidatus Colwelliibacteriota</taxon>
    </lineage>
</organism>
<dbReference type="Pfam" id="PF00961">
    <property type="entry name" value="LAGLIDADG_1"/>
    <property type="match status" value="1"/>
</dbReference>
<protein>
    <recommendedName>
        <fullName evidence="1">Homing endonuclease LAGLIDADG domain-containing protein</fullName>
    </recommendedName>
</protein>
<dbReference type="AlphaFoldDB" id="A0A2M8G1G2"/>
<dbReference type="Gene3D" id="3.10.28.10">
    <property type="entry name" value="Homing endonucleases"/>
    <property type="match status" value="1"/>
</dbReference>
<dbReference type="SUPFAM" id="SSF55608">
    <property type="entry name" value="Homing endonucleases"/>
    <property type="match status" value="1"/>
</dbReference>
<dbReference type="PANTHER" id="PTHR36181:SF2">
    <property type="entry name" value="INTRON-ENCODED ENDONUCLEASE AI3-RELATED"/>
    <property type="match status" value="1"/>
</dbReference>
<accession>A0A2M8G1G2</accession>
<proteinExistence type="predicted"/>
<reference evidence="3" key="1">
    <citation type="submission" date="2017-09" db="EMBL/GenBank/DDBJ databases">
        <title>Depth-based differentiation of microbial function through sediment-hosted aquifers and enrichment of novel symbionts in the deep terrestrial subsurface.</title>
        <authorList>
            <person name="Probst A.J."/>
            <person name="Ladd B."/>
            <person name="Jarett J.K."/>
            <person name="Geller-Mcgrath D.E."/>
            <person name="Sieber C.M.K."/>
            <person name="Emerson J.B."/>
            <person name="Anantharaman K."/>
            <person name="Thomas B.C."/>
            <person name="Malmstrom R."/>
            <person name="Stieglmeier M."/>
            <person name="Klingl A."/>
            <person name="Woyke T."/>
            <person name="Ryan C.M."/>
            <person name="Banfield J.F."/>
        </authorList>
    </citation>
    <scope>NUCLEOTIDE SEQUENCE [LARGE SCALE GENOMIC DNA]</scope>
</reference>